<dbReference type="GO" id="GO:0016747">
    <property type="term" value="F:acyltransferase activity, transferring groups other than amino-acyl groups"/>
    <property type="evidence" value="ECO:0007669"/>
    <property type="project" value="TreeGrafter"/>
</dbReference>
<protein>
    <submittedName>
        <fullName evidence="4">Acetyltransferase</fullName>
    </submittedName>
</protein>
<dbReference type="InterPro" id="IPR023213">
    <property type="entry name" value="CAT-like_dom_sf"/>
</dbReference>
<keyword evidence="2" id="KW-0808">Transferase</keyword>
<keyword evidence="5" id="KW-1185">Reference proteome</keyword>
<dbReference type="AlphaFoldDB" id="A0AAV3PDJ2"/>
<gene>
    <name evidence="4" type="ORF">LIER_08113</name>
</gene>
<reference evidence="4 5" key="1">
    <citation type="submission" date="2024-01" db="EMBL/GenBank/DDBJ databases">
        <title>The complete chloroplast genome sequence of Lithospermum erythrorhizon: insights into the phylogenetic relationship among Boraginaceae species and the maternal lineages of purple gromwells.</title>
        <authorList>
            <person name="Okada T."/>
            <person name="Watanabe K."/>
        </authorList>
    </citation>
    <scope>NUCLEOTIDE SEQUENCE [LARGE SCALE GENOMIC DNA]</scope>
</reference>
<dbReference type="PANTHER" id="PTHR31642:SF324">
    <property type="entry name" value="SPERMIDINE HYDROXYCINNAMOYL TRANSFERASE"/>
    <property type="match status" value="1"/>
</dbReference>
<evidence type="ECO:0000313" key="4">
    <source>
        <dbReference type="EMBL" id="GAA0148761.1"/>
    </source>
</evidence>
<evidence type="ECO:0000256" key="3">
    <source>
        <dbReference type="ARBA" id="ARBA00023315"/>
    </source>
</evidence>
<evidence type="ECO:0000313" key="5">
    <source>
        <dbReference type="Proteomes" id="UP001454036"/>
    </source>
</evidence>
<accession>A0AAV3PDJ2</accession>
<dbReference type="Gene3D" id="3.30.559.10">
    <property type="entry name" value="Chloramphenicol acetyltransferase-like domain"/>
    <property type="match status" value="2"/>
</dbReference>
<proteinExistence type="inferred from homology"/>
<dbReference type="InterPro" id="IPR050317">
    <property type="entry name" value="Plant_Fungal_Acyltransferase"/>
</dbReference>
<keyword evidence="3" id="KW-0012">Acyltransferase</keyword>
<evidence type="ECO:0000256" key="1">
    <source>
        <dbReference type="ARBA" id="ARBA00009861"/>
    </source>
</evidence>
<dbReference type="EMBL" id="BAABME010001294">
    <property type="protein sequence ID" value="GAA0148761.1"/>
    <property type="molecule type" value="Genomic_DNA"/>
</dbReference>
<dbReference type="PANTHER" id="PTHR31642">
    <property type="entry name" value="TRICHOTHECENE 3-O-ACETYLTRANSFERASE"/>
    <property type="match status" value="1"/>
</dbReference>
<dbReference type="FunFam" id="3.30.559.10:FF:000008">
    <property type="entry name" value="Tryptamine hydroxycinnamoyl transferase"/>
    <property type="match status" value="1"/>
</dbReference>
<dbReference type="Pfam" id="PF02458">
    <property type="entry name" value="Transferase"/>
    <property type="match status" value="1"/>
</dbReference>
<dbReference type="Proteomes" id="UP001454036">
    <property type="component" value="Unassembled WGS sequence"/>
</dbReference>
<evidence type="ECO:0000256" key="2">
    <source>
        <dbReference type="ARBA" id="ARBA00022679"/>
    </source>
</evidence>
<sequence>MKVSFTSSSLVTPSKPTWNGIMQLADWDQIGYISHISTVHIYKPPHKQENSSIAFINNLKDSLSRLLVHFYPIAGRLRWINGGRLELDCNALGVQFIVAETKAKLYDLGEFSTSSEMTSLAPRIDYENTSLEEHPLLYIQITKFQCGSISICPAMSHVIVDGRCASYFLAEWANFARGESLDFLPFLDKRILRAGEILTKPTPPNFVPFVTPPLLIGQKDVNQEREKETTVTMLKLTKNQVDLLKKAANETRPDKSSRPYSRYETISGHIWKCTSKARGHKAEQKTGFGISVDIRKRMQPSIPQNFFGNSTIDVVADACSGDLVTKPLGYAASRIRETIDKVDAMFVHLTIDFWKNQEDFSPFQDVHGCDEGPFYGNPNLGVTSWLTLPFLGLDFGWGREVYMGPVTHDIDGDFILCPDNSGDGSVIVRACLQVPHMKAFKKLFYDYV</sequence>
<name>A0AAV3PDJ2_LITER</name>
<comment type="similarity">
    <text evidence="1">Belongs to the plant acyltransferase family.</text>
</comment>
<organism evidence="4 5">
    <name type="scientific">Lithospermum erythrorhizon</name>
    <name type="common">Purple gromwell</name>
    <name type="synonym">Lithospermum officinale var. erythrorhizon</name>
    <dbReference type="NCBI Taxonomy" id="34254"/>
    <lineage>
        <taxon>Eukaryota</taxon>
        <taxon>Viridiplantae</taxon>
        <taxon>Streptophyta</taxon>
        <taxon>Embryophyta</taxon>
        <taxon>Tracheophyta</taxon>
        <taxon>Spermatophyta</taxon>
        <taxon>Magnoliopsida</taxon>
        <taxon>eudicotyledons</taxon>
        <taxon>Gunneridae</taxon>
        <taxon>Pentapetalae</taxon>
        <taxon>asterids</taxon>
        <taxon>lamiids</taxon>
        <taxon>Boraginales</taxon>
        <taxon>Boraginaceae</taxon>
        <taxon>Boraginoideae</taxon>
        <taxon>Lithospermeae</taxon>
        <taxon>Lithospermum</taxon>
    </lineage>
</organism>
<comment type="caution">
    <text evidence="4">The sequence shown here is derived from an EMBL/GenBank/DDBJ whole genome shotgun (WGS) entry which is preliminary data.</text>
</comment>